<evidence type="ECO:0000256" key="1">
    <source>
        <dbReference type="SAM" id="MobiDB-lite"/>
    </source>
</evidence>
<organism evidence="3 4">
    <name type="scientific">Thelohanellus kitauei</name>
    <name type="common">Myxosporean</name>
    <dbReference type="NCBI Taxonomy" id="669202"/>
    <lineage>
        <taxon>Eukaryota</taxon>
        <taxon>Metazoa</taxon>
        <taxon>Cnidaria</taxon>
        <taxon>Myxozoa</taxon>
        <taxon>Myxosporea</taxon>
        <taxon>Bivalvulida</taxon>
        <taxon>Platysporina</taxon>
        <taxon>Myxobolidae</taxon>
        <taxon>Thelohanellus</taxon>
    </lineage>
</organism>
<name>A0A0C2NBN4_THEKT</name>
<keyword evidence="2" id="KW-0732">Signal</keyword>
<keyword evidence="4" id="KW-1185">Reference proteome</keyword>
<reference evidence="3 4" key="1">
    <citation type="journal article" date="2014" name="Genome Biol. Evol.">
        <title>The genome of the myxosporean Thelohanellus kitauei shows adaptations to nutrient acquisition within its fish host.</title>
        <authorList>
            <person name="Yang Y."/>
            <person name="Xiong J."/>
            <person name="Zhou Z."/>
            <person name="Huo F."/>
            <person name="Miao W."/>
            <person name="Ran C."/>
            <person name="Liu Y."/>
            <person name="Zhang J."/>
            <person name="Feng J."/>
            <person name="Wang M."/>
            <person name="Wang M."/>
            <person name="Wang L."/>
            <person name="Yao B."/>
        </authorList>
    </citation>
    <scope>NUCLEOTIDE SEQUENCE [LARGE SCALE GENOMIC DNA]</scope>
    <source>
        <strain evidence="3">Wuqing</strain>
    </source>
</reference>
<protein>
    <submittedName>
        <fullName evidence="3">Uncharacterized protein</fullName>
    </submittedName>
</protein>
<feature type="signal peptide" evidence="2">
    <location>
        <begin position="1"/>
        <end position="21"/>
    </location>
</feature>
<evidence type="ECO:0000313" key="3">
    <source>
        <dbReference type="EMBL" id="KII71387.1"/>
    </source>
</evidence>
<feature type="compositionally biased region" description="Polar residues" evidence="1">
    <location>
        <begin position="210"/>
        <end position="219"/>
    </location>
</feature>
<dbReference type="AlphaFoldDB" id="A0A0C2NBN4"/>
<evidence type="ECO:0000256" key="2">
    <source>
        <dbReference type="SAM" id="SignalP"/>
    </source>
</evidence>
<feature type="compositionally biased region" description="Polar residues" evidence="1">
    <location>
        <begin position="149"/>
        <end position="164"/>
    </location>
</feature>
<accession>A0A0C2NBN4</accession>
<dbReference type="Proteomes" id="UP000031668">
    <property type="component" value="Unassembled WGS sequence"/>
</dbReference>
<feature type="chain" id="PRO_5002152928" evidence="2">
    <location>
        <begin position="22"/>
        <end position="219"/>
    </location>
</feature>
<proteinExistence type="predicted"/>
<sequence length="219" mass="24159">MVVSKLVVKIFVLFVLRFSQATSNQTAKDHTSPVAFERFRDCLMKAGVDICKNRIDKLKALFCAMSMKPRPGVVRMLMNLQHDLHKQLTSEVQHCLGRPIRALKSLPCKSMEIVKNVVNEGNMVDSRLLHAYCFVENDINGEHDKPQKPGTTESVPGKTNASGHNTKDSIKNKGAQRHAGNPSGRTSSTQETDVHRSKDAKPGPKPVDSRNGNQSSGSN</sequence>
<evidence type="ECO:0000313" key="4">
    <source>
        <dbReference type="Proteomes" id="UP000031668"/>
    </source>
</evidence>
<gene>
    <name evidence="3" type="ORF">RF11_02911</name>
</gene>
<feature type="region of interest" description="Disordered" evidence="1">
    <location>
        <begin position="140"/>
        <end position="219"/>
    </location>
</feature>
<feature type="compositionally biased region" description="Basic and acidic residues" evidence="1">
    <location>
        <begin position="192"/>
        <end position="202"/>
    </location>
</feature>
<comment type="caution">
    <text evidence="3">The sequence shown here is derived from an EMBL/GenBank/DDBJ whole genome shotgun (WGS) entry which is preliminary data.</text>
</comment>
<dbReference type="EMBL" id="JWZT01001778">
    <property type="protein sequence ID" value="KII71387.1"/>
    <property type="molecule type" value="Genomic_DNA"/>
</dbReference>